<dbReference type="Proteomes" id="UP000182517">
    <property type="component" value="Chromosome"/>
</dbReference>
<dbReference type="AlphaFoldDB" id="A0A1L3GKW6"/>
<gene>
    <name evidence="1" type="ORF">A7E78_01085</name>
</gene>
<keyword evidence="2" id="KW-1185">Reference proteome</keyword>
<name>A0A1L3GKW6_9BACT</name>
<dbReference type="STRING" id="1842532.A7E78_01085"/>
<accession>A0A1L3GKW6</accession>
<reference evidence="1 2" key="1">
    <citation type="journal article" date="2017" name="Genome Announc.">
        <title>Complete Genome Sequences of Two Acetylene-Fermenting Pelobacter acetylenicus Strains.</title>
        <authorList>
            <person name="Sutton J.M."/>
            <person name="Baesman S.M."/>
            <person name="Fierst J.L."/>
            <person name="Poret-Peterson A.T."/>
            <person name="Oremland R.S."/>
            <person name="Dunlap D.S."/>
            <person name="Akob D.M."/>
        </authorList>
    </citation>
    <scope>NUCLEOTIDE SEQUENCE [LARGE SCALE GENOMIC DNA]</scope>
    <source>
        <strain evidence="1 2">SFB93</strain>
    </source>
</reference>
<evidence type="ECO:0000313" key="1">
    <source>
        <dbReference type="EMBL" id="APG26576.1"/>
    </source>
</evidence>
<dbReference type="RefSeq" id="WP_072282537.1">
    <property type="nucleotide sequence ID" value="NZ_CP015519.1"/>
</dbReference>
<dbReference type="OrthoDB" id="5506355at2"/>
<evidence type="ECO:0000313" key="2">
    <source>
        <dbReference type="Proteomes" id="UP000182517"/>
    </source>
</evidence>
<dbReference type="EMBL" id="CP015519">
    <property type="protein sequence ID" value="APG26576.1"/>
    <property type="molecule type" value="Genomic_DNA"/>
</dbReference>
<protein>
    <submittedName>
        <fullName evidence="1">Uncharacterized protein</fullName>
    </submittedName>
</protein>
<dbReference type="KEGG" id="pef:A7E78_01085"/>
<sequence>MKDLTTDRKLKVSSRVARLIGPDGSLEEQRQVAGGQFQLCNKEELLALFVLARRGAAEVRDLAISTLKGIAPYRLVPLLCHGEIHPQVLDFVARQRHDDASVLVLLLDNSGLARQTLLSVASRCSVDVLSFLVDRHARSHVEGLREAIEANPAAEGHWLARFDELSAQTDEPVDDDEDDWDEEIEEEGQSVYQQIMNMGVAEKVKAALTGDKEWRKLLIRESNKLVSAAVLKNPRISDGEVLAVVNNKSSNEELIRIVTMNREWMKNYAIKQALVVHPRTPPALALRFMNILSERDLKTLSKSRDISQVIANSARRMLNAKSRQR</sequence>
<proteinExistence type="predicted"/>
<organism evidence="1 2">
    <name type="scientific">Syntrophotalea acetylenivorans</name>
    <dbReference type="NCBI Taxonomy" id="1842532"/>
    <lineage>
        <taxon>Bacteria</taxon>
        <taxon>Pseudomonadati</taxon>
        <taxon>Thermodesulfobacteriota</taxon>
        <taxon>Desulfuromonadia</taxon>
        <taxon>Desulfuromonadales</taxon>
        <taxon>Syntrophotaleaceae</taxon>
        <taxon>Syntrophotalea</taxon>
    </lineage>
</organism>